<accession>A0A0R3C4P1</accession>
<dbReference type="AlphaFoldDB" id="A0A0R3C4P1"/>
<organism evidence="6 8">
    <name type="scientific">Bradyrhizobium yuanmingense</name>
    <dbReference type="NCBI Taxonomy" id="108015"/>
    <lineage>
        <taxon>Bacteria</taxon>
        <taxon>Pseudomonadati</taxon>
        <taxon>Pseudomonadota</taxon>
        <taxon>Alphaproteobacteria</taxon>
        <taxon>Hyphomicrobiales</taxon>
        <taxon>Nitrobacteraceae</taxon>
        <taxon>Bradyrhizobium</taxon>
    </lineage>
</organism>
<feature type="domain" description="Cytochrome c" evidence="5">
    <location>
        <begin position="25"/>
        <end position="147"/>
    </location>
</feature>
<dbReference type="InterPro" id="IPR009056">
    <property type="entry name" value="Cyt_c-like_dom"/>
</dbReference>
<comment type="caution">
    <text evidence="6">The sequence shown here is derived from an EMBL/GenBank/DDBJ whole genome shotgun (WGS) entry which is preliminary data.</text>
</comment>
<dbReference type="Proteomes" id="UP001565474">
    <property type="component" value="Unassembled WGS sequence"/>
</dbReference>
<keyword evidence="1 4" id="KW-0349">Heme</keyword>
<dbReference type="STRING" id="108015.GA0061099_100142"/>
<dbReference type="SUPFAM" id="SSF46626">
    <property type="entry name" value="Cytochrome c"/>
    <property type="match status" value="1"/>
</dbReference>
<protein>
    <submittedName>
        <fullName evidence="7">Mono/diheme cytochrome c family protein</fullName>
    </submittedName>
</protein>
<dbReference type="EMBL" id="LJYF01000040">
    <property type="protein sequence ID" value="KRP89166.1"/>
    <property type="molecule type" value="Genomic_DNA"/>
</dbReference>
<dbReference type="Pfam" id="PF00034">
    <property type="entry name" value="Cytochrom_C"/>
    <property type="match status" value="1"/>
</dbReference>
<dbReference type="GO" id="GO:0046872">
    <property type="term" value="F:metal ion binding"/>
    <property type="evidence" value="ECO:0007669"/>
    <property type="project" value="UniProtKB-KW"/>
</dbReference>
<dbReference type="EMBL" id="JBGBZN010000002">
    <property type="protein sequence ID" value="MEY9468307.1"/>
    <property type="molecule type" value="Genomic_DNA"/>
</dbReference>
<gene>
    <name evidence="7" type="ORF">ABH992_000706</name>
    <name evidence="6" type="ORF">AOQ72_01760</name>
</gene>
<evidence type="ECO:0000313" key="7">
    <source>
        <dbReference type="EMBL" id="MEY9468307.1"/>
    </source>
</evidence>
<proteinExistence type="predicted"/>
<dbReference type="Proteomes" id="UP000051380">
    <property type="component" value="Unassembled WGS sequence"/>
</dbReference>
<name>A0A0R3C4P1_9BRAD</name>
<reference evidence="7 9" key="2">
    <citation type="submission" date="2024-07" db="EMBL/GenBank/DDBJ databases">
        <title>Genomic Encyclopedia of Type Strains, Phase V (KMG-V): Genome sequencing to study the core and pangenomes of soil and plant-associated prokaryotes.</title>
        <authorList>
            <person name="Whitman W."/>
        </authorList>
    </citation>
    <scope>NUCLEOTIDE SEQUENCE [LARGE SCALE GENOMIC DNA]</scope>
    <source>
        <strain evidence="7 9">USDA 222</strain>
    </source>
</reference>
<sequence length="149" mass="16248">MMRSAVEWLIIAGVAAGFATAAKGEDVDIGKAEFQSSCASCHGADARGSGPVSSQLKIRPSDLTMLTKNNNGVFPTNAVYETIYGSKSVPAHGTREMPIWGERFNPIVNLPHAVDSYYWQKAGPQQNPEVVVRTRILAVIDYLNRIQQK</sequence>
<dbReference type="OrthoDB" id="5514238at2"/>
<dbReference type="GO" id="GO:0009055">
    <property type="term" value="F:electron transfer activity"/>
    <property type="evidence" value="ECO:0007669"/>
    <property type="project" value="InterPro"/>
</dbReference>
<dbReference type="Gene3D" id="1.10.760.10">
    <property type="entry name" value="Cytochrome c-like domain"/>
    <property type="match status" value="1"/>
</dbReference>
<dbReference type="RefSeq" id="WP_036035153.1">
    <property type="nucleotide sequence ID" value="NZ_JBGBYD010000002.1"/>
</dbReference>
<evidence type="ECO:0000259" key="5">
    <source>
        <dbReference type="PROSITE" id="PS51007"/>
    </source>
</evidence>
<evidence type="ECO:0000256" key="3">
    <source>
        <dbReference type="ARBA" id="ARBA00023004"/>
    </source>
</evidence>
<dbReference type="PROSITE" id="PS51007">
    <property type="entry name" value="CYTC"/>
    <property type="match status" value="1"/>
</dbReference>
<evidence type="ECO:0000313" key="9">
    <source>
        <dbReference type="Proteomes" id="UP001565474"/>
    </source>
</evidence>
<dbReference type="GO" id="GO:0020037">
    <property type="term" value="F:heme binding"/>
    <property type="evidence" value="ECO:0007669"/>
    <property type="project" value="InterPro"/>
</dbReference>
<evidence type="ECO:0000256" key="4">
    <source>
        <dbReference type="PROSITE-ProRule" id="PRU00433"/>
    </source>
</evidence>
<keyword evidence="9" id="KW-1185">Reference proteome</keyword>
<keyword evidence="2 4" id="KW-0479">Metal-binding</keyword>
<evidence type="ECO:0000256" key="1">
    <source>
        <dbReference type="ARBA" id="ARBA00022617"/>
    </source>
</evidence>
<evidence type="ECO:0000313" key="6">
    <source>
        <dbReference type="EMBL" id="KRP89166.1"/>
    </source>
</evidence>
<evidence type="ECO:0000313" key="8">
    <source>
        <dbReference type="Proteomes" id="UP000051380"/>
    </source>
</evidence>
<dbReference type="InterPro" id="IPR036909">
    <property type="entry name" value="Cyt_c-like_dom_sf"/>
</dbReference>
<reference evidence="6 8" key="1">
    <citation type="submission" date="2015-09" db="EMBL/GenBank/DDBJ databases">
        <title>Draft Genome Sequence of the Strain BR 3267 (Bradyrhizobium yuanmingense) recommended as inoculant for cowpea in Brazil.</title>
        <authorList>
            <person name="Simoes-Araujo J.L."/>
            <person name="Zilli J.E."/>
        </authorList>
    </citation>
    <scope>NUCLEOTIDE SEQUENCE [LARGE SCALE GENOMIC DNA]</scope>
    <source>
        <strain evidence="6 8">BR3267</strain>
    </source>
</reference>
<keyword evidence="3 4" id="KW-0408">Iron</keyword>
<evidence type="ECO:0000256" key="2">
    <source>
        <dbReference type="ARBA" id="ARBA00022723"/>
    </source>
</evidence>